<evidence type="ECO:0000313" key="2">
    <source>
        <dbReference type="EMBL" id="EFP96458.1"/>
    </source>
</evidence>
<sequence length="199" mass="22729">MILRCTLKRKQNGSFLIELMIFLIFLISILVLMINHMIALNYKGQLDRLAYSASTILAERKQLFDGDIDISSREKNTASSLYTLVASSMTKMNKNFDKQNLSVKVEMIKLEKSSGKSSNTSFELKSYSVYAPSAKRHDFQNDFKLSKEEVLNLLPMTNRGRYLPLYRVSLSYQIPYDLLGSLNGQSHRVISSSFSFGRI</sequence>
<dbReference type="InterPro" id="IPR031582">
    <property type="entry name" value="TadF"/>
</dbReference>
<gene>
    <name evidence="2" type="ORF">VIBC2010_04749</name>
</gene>
<feature type="transmembrane region" description="Helical" evidence="1">
    <location>
        <begin position="12"/>
        <end position="34"/>
    </location>
</feature>
<dbReference type="eggNOG" id="ENOG50343UR">
    <property type="taxonomic scope" value="Bacteria"/>
</dbReference>
<dbReference type="AlphaFoldDB" id="E3BK73"/>
<reference evidence="2 3" key="1">
    <citation type="journal article" date="2012" name="Int. J. Syst. Evol. Microbiol.">
        <title>Vibrio caribbeanicus sp. nov., isolated from the marine sponge Scleritoderma cyanea.</title>
        <authorList>
            <person name="Hoffmann M."/>
            <person name="Monday S.R."/>
            <person name="Allard M.W."/>
            <person name="Strain E.A."/>
            <person name="Whittaker P."/>
            <person name="Naum M."/>
            <person name="McCarthy P.J."/>
            <person name="Lopez J.V."/>
            <person name="Fischer M."/>
            <person name="Brown E.W."/>
        </authorList>
    </citation>
    <scope>NUCLEOTIDE SEQUENCE [LARGE SCALE GENOMIC DNA]</scope>
    <source>
        <strain evidence="2 3">ATCC BAA-2122</strain>
    </source>
</reference>
<proteinExistence type="predicted"/>
<keyword evidence="1" id="KW-1133">Transmembrane helix</keyword>
<accession>E3BK73</accession>
<keyword evidence="1" id="KW-0472">Membrane</keyword>
<evidence type="ECO:0000256" key="1">
    <source>
        <dbReference type="SAM" id="Phobius"/>
    </source>
</evidence>
<name>E3BK73_9VIBR</name>
<dbReference type="STRING" id="796620.VIBC2010_04749"/>
<dbReference type="Proteomes" id="UP000002943">
    <property type="component" value="Unassembled WGS sequence"/>
</dbReference>
<evidence type="ECO:0000313" key="3">
    <source>
        <dbReference type="Proteomes" id="UP000002943"/>
    </source>
</evidence>
<dbReference type="Pfam" id="PF16964">
    <property type="entry name" value="TadF"/>
    <property type="match status" value="1"/>
</dbReference>
<dbReference type="EMBL" id="AEIU01000074">
    <property type="protein sequence ID" value="EFP96458.1"/>
    <property type="molecule type" value="Genomic_DNA"/>
</dbReference>
<keyword evidence="3" id="KW-1185">Reference proteome</keyword>
<protein>
    <submittedName>
        <fullName evidence="2">Putative Flp pilus assembly protein TadF</fullName>
    </submittedName>
</protein>
<keyword evidence="1" id="KW-0812">Transmembrane</keyword>
<organism evidence="2 3">
    <name type="scientific">Vibrio caribbeanicus ATCC BAA-2122</name>
    <dbReference type="NCBI Taxonomy" id="796620"/>
    <lineage>
        <taxon>Bacteria</taxon>
        <taxon>Pseudomonadati</taxon>
        <taxon>Pseudomonadota</taxon>
        <taxon>Gammaproteobacteria</taxon>
        <taxon>Vibrionales</taxon>
        <taxon>Vibrionaceae</taxon>
        <taxon>Vibrio</taxon>
    </lineage>
</organism>
<comment type="caution">
    <text evidence="2">The sequence shown here is derived from an EMBL/GenBank/DDBJ whole genome shotgun (WGS) entry which is preliminary data.</text>
</comment>